<feature type="region of interest" description="Disordered" evidence="1">
    <location>
        <begin position="1"/>
        <end position="44"/>
    </location>
</feature>
<dbReference type="EMBL" id="KQ086038">
    <property type="protein sequence ID" value="KLO10018.1"/>
    <property type="molecule type" value="Genomic_DNA"/>
</dbReference>
<proteinExistence type="predicted"/>
<sequence length="224" mass="25522">MSRPPYRVRTRSDFLLPTAGGNPDYGAVSQSHPPGRRGGLRQPRPAPLISSFIDEAVSAVSSSSTNSIPPHLIEYRNEFREHLECLFDYLSLHTKSREAAEKTVRSLVQQLHAKLAGYLVVEEEEGVRRYRLKHQQQPDTYQSYPIVKLSLLELFQTETDCIYDARLMIFFEDPTLTREAYLCISLRNPTNATVGGLNVTSLGDFWDPGIARQQQRNQQRCLLQ</sequence>
<reference evidence="2 3" key="1">
    <citation type="submission" date="2015-04" db="EMBL/GenBank/DDBJ databases">
        <title>Complete genome sequence of Schizopora paradoxa KUC8140, a cosmopolitan wood degrader in East Asia.</title>
        <authorList>
            <consortium name="DOE Joint Genome Institute"/>
            <person name="Min B."/>
            <person name="Park H."/>
            <person name="Jang Y."/>
            <person name="Kim J.-J."/>
            <person name="Kim K.H."/>
            <person name="Pangilinan J."/>
            <person name="Lipzen A."/>
            <person name="Riley R."/>
            <person name="Grigoriev I.V."/>
            <person name="Spatafora J.W."/>
            <person name="Choi I.-G."/>
        </authorList>
    </citation>
    <scope>NUCLEOTIDE SEQUENCE [LARGE SCALE GENOMIC DNA]</scope>
    <source>
        <strain evidence="2 3">KUC8140</strain>
    </source>
</reference>
<evidence type="ECO:0000313" key="3">
    <source>
        <dbReference type="Proteomes" id="UP000053477"/>
    </source>
</evidence>
<gene>
    <name evidence="2" type="ORF">SCHPADRAFT_538803</name>
</gene>
<dbReference type="AlphaFoldDB" id="A0A0H2RKQ7"/>
<protein>
    <submittedName>
        <fullName evidence="2">Uncharacterized protein</fullName>
    </submittedName>
</protein>
<accession>A0A0H2RKQ7</accession>
<dbReference type="InParanoid" id="A0A0H2RKQ7"/>
<keyword evidence="3" id="KW-1185">Reference proteome</keyword>
<name>A0A0H2RKQ7_9AGAM</name>
<dbReference type="Proteomes" id="UP000053477">
    <property type="component" value="Unassembled WGS sequence"/>
</dbReference>
<evidence type="ECO:0000256" key="1">
    <source>
        <dbReference type="SAM" id="MobiDB-lite"/>
    </source>
</evidence>
<organism evidence="2 3">
    <name type="scientific">Schizopora paradoxa</name>
    <dbReference type="NCBI Taxonomy" id="27342"/>
    <lineage>
        <taxon>Eukaryota</taxon>
        <taxon>Fungi</taxon>
        <taxon>Dikarya</taxon>
        <taxon>Basidiomycota</taxon>
        <taxon>Agaricomycotina</taxon>
        <taxon>Agaricomycetes</taxon>
        <taxon>Hymenochaetales</taxon>
        <taxon>Schizoporaceae</taxon>
        <taxon>Schizopora</taxon>
    </lineage>
</organism>
<evidence type="ECO:0000313" key="2">
    <source>
        <dbReference type="EMBL" id="KLO10018.1"/>
    </source>
</evidence>